<keyword evidence="2" id="KW-0808">Transferase</keyword>
<name>V9Z4Z2_9ACTN</name>
<evidence type="ECO:0000256" key="1">
    <source>
        <dbReference type="SAM" id="MobiDB-lite"/>
    </source>
</evidence>
<evidence type="ECO:0000313" key="2">
    <source>
        <dbReference type="EMBL" id="AHE39193.1"/>
    </source>
</evidence>
<dbReference type="Gene3D" id="3.30.70.141">
    <property type="entry name" value="Nucleoside diphosphate kinase-like domain"/>
    <property type="match status" value="1"/>
</dbReference>
<feature type="region of interest" description="Disordered" evidence="1">
    <location>
        <begin position="1"/>
        <end position="23"/>
    </location>
</feature>
<reference evidence="2" key="1">
    <citation type="submission" date="2013-09" db="EMBL/GenBank/DDBJ databases">
        <title>Complete nucleotide sequence of Streptomyces linear plasmid pFRL3.</title>
        <authorList>
            <person name="Chen Z."/>
            <person name="Fang P."/>
            <person name="Qin Z."/>
        </authorList>
    </citation>
    <scope>NUCLEOTIDE SEQUENCE</scope>
    <source>
        <plasmid evidence="2">pFRL3</plasmid>
    </source>
</reference>
<gene>
    <name evidence="2" type="ORF">pFRL3_416</name>
</gene>
<dbReference type="GO" id="GO:0016301">
    <property type="term" value="F:kinase activity"/>
    <property type="evidence" value="ECO:0007669"/>
    <property type="project" value="UniProtKB-KW"/>
</dbReference>
<proteinExistence type="predicted"/>
<protein>
    <submittedName>
        <fullName evidence="2">Nucleoside diphosphate kinase</fullName>
    </submittedName>
</protein>
<feature type="region of interest" description="Disordered" evidence="1">
    <location>
        <begin position="282"/>
        <end position="301"/>
    </location>
</feature>
<dbReference type="AlphaFoldDB" id="V9Z4Z2"/>
<organism evidence="2">
    <name type="scientific">Streptomyces sp. FR1</name>
    <dbReference type="NCBI Taxonomy" id="349971"/>
    <lineage>
        <taxon>Bacteria</taxon>
        <taxon>Bacillati</taxon>
        <taxon>Actinomycetota</taxon>
        <taxon>Actinomycetes</taxon>
        <taxon>Kitasatosporales</taxon>
        <taxon>Streptomycetaceae</taxon>
        <taxon>Streptomyces</taxon>
    </lineage>
</organism>
<dbReference type="InterPro" id="IPR036850">
    <property type="entry name" value="NDK-like_dom_sf"/>
</dbReference>
<dbReference type="EMBL" id="KF602048">
    <property type="protein sequence ID" value="AHE39193.1"/>
    <property type="molecule type" value="Genomic_DNA"/>
</dbReference>
<accession>V9Z4Z2</accession>
<keyword evidence="2" id="KW-0614">Plasmid</keyword>
<sequence length="301" mass="32449">MRLRAPYPADDQPADGRSPAFDLPGPDWARLTDVTGKDEVFARDLLAQEGWAALAGELGDGEAHGFAESVALMWLRPDAFAAGSARRVLTATAQAGFRPVAALPVRLDRCAVRALWVYMCRWATAERLILMDALAALGPGLLVLWTDDTGGPASVRMTAAKGRNDPSRRQQGTLRDVAGSPNRALTMLHTTDDSADVVRELAVLCSWSERAEIITTAATRLRDGHPAVLDAAVRAVESELPPLGLPEREAGTSAPSAYELFTGPVDKRWAALVAASESWPLLRRTPGPAAWPEQETRSPWQ</sequence>
<keyword evidence="2" id="KW-0418">Kinase</keyword>
<dbReference type="SUPFAM" id="SSF54919">
    <property type="entry name" value="Nucleoside diphosphate kinase, NDK"/>
    <property type="match status" value="1"/>
</dbReference>
<geneLocation type="plasmid" evidence="2">
    <name>pFRL3</name>
</geneLocation>